<dbReference type="Proteomes" id="UP000184192">
    <property type="component" value="Unassembled WGS sequence"/>
</dbReference>
<evidence type="ECO:0000313" key="2">
    <source>
        <dbReference type="Proteomes" id="UP000184192"/>
    </source>
</evidence>
<evidence type="ECO:0000313" key="1">
    <source>
        <dbReference type="EMBL" id="SHI92350.1"/>
    </source>
</evidence>
<reference evidence="2" key="1">
    <citation type="submission" date="2016-11" db="EMBL/GenBank/DDBJ databases">
        <authorList>
            <person name="Varghese N."/>
            <person name="Submissions S."/>
        </authorList>
    </citation>
    <scope>NUCLEOTIDE SEQUENCE [LARGE SCALE GENOMIC DNA]</scope>
    <source>
        <strain evidence="2">DSM 26884</strain>
    </source>
</reference>
<accession>A0A1M6F3W1</accession>
<dbReference type="InterPro" id="IPR015424">
    <property type="entry name" value="PyrdxlP-dep_Trfase"/>
</dbReference>
<keyword evidence="2" id="KW-1185">Reference proteome</keyword>
<sequence length="322" mass="37726">MIMNKIEIGGYFHLELSRKRKKFIHDDGVLLNSGRNALEYVLSSKKIERLWIPYYTCDTILEPLIKLNIDYSFYSINQQLELYDLKRLSSGEFILYTNYFGVKDEYVKSLSEVYGDRLIVDNAQSFYSDVTAGPSYIYSPRKFVGVPDGGIAYSGLTYLDSQLEMDISFSRCSHLLRRYDEKASNGYNDFRENSKLLSMQPMKTMSQLTRALLFSIDFEQIKEIRLRNFSYLHDNLYLTNLLDLNMAFSCPMVYPYYTENALEIRNRLLANKIYVATYWPNIFQWCTTCDLEYQLANKILPLPIDQRYGFREMDIILSVIAG</sequence>
<organism evidence="1 2">
    <name type="scientific">Bacteroides stercorirosoris</name>
    <dbReference type="NCBI Taxonomy" id="871324"/>
    <lineage>
        <taxon>Bacteria</taxon>
        <taxon>Pseudomonadati</taxon>
        <taxon>Bacteroidota</taxon>
        <taxon>Bacteroidia</taxon>
        <taxon>Bacteroidales</taxon>
        <taxon>Bacteroidaceae</taxon>
        <taxon>Bacteroides</taxon>
    </lineage>
</organism>
<evidence type="ECO:0008006" key="3">
    <source>
        <dbReference type="Google" id="ProtNLM"/>
    </source>
</evidence>
<dbReference type="AlphaFoldDB" id="A0A1M6F3W1"/>
<dbReference type="SUPFAM" id="SSF53383">
    <property type="entry name" value="PLP-dependent transferases"/>
    <property type="match status" value="1"/>
</dbReference>
<proteinExistence type="predicted"/>
<gene>
    <name evidence="1" type="ORF">SAMN05444350_11113</name>
</gene>
<name>A0A1M6F3W1_9BACE</name>
<protein>
    <recommendedName>
        <fullName evidence="3">DegT/DnrJ/EryC1/StrS aminotransferase family protein</fullName>
    </recommendedName>
</protein>
<dbReference type="EMBL" id="FQZN01000011">
    <property type="protein sequence ID" value="SHI92350.1"/>
    <property type="molecule type" value="Genomic_DNA"/>
</dbReference>